<dbReference type="NCBIfam" id="TIGR00095">
    <property type="entry name" value="16S rRNA (guanine(966)-N(2))-methyltransferase RsmD"/>
    <property type="match status" value="1"/>
</dbReference>
<dbReference type="EMBL" id="JAVDWH010000001">
    <property type="protein sequence ID" value="MDR7087295.1"/>
    <property type="molecule type" value="Genomic_DNA"/>
</dbReference>
<dbReference type="Pfam" id="PF03602">
    <property type="entry name" value="Cons_hypoth95"/>
    <property type="match status" value="1"/>
</dbReference>
<dbReference type="EC" id="2.1.1.171" evidence="3"/>
<proteinExistence type="predicted"/>
<evidence type="ECO:0000256" key="1">
    <source>
        <dbReference type="ARBA" id="ARBA00022603"/>
    </source>
</evidence>
<dbReference type="Proteomes" id="UP001257739">
    <property type="component" value="Unassembled WGS sequence"/>
</dbReference>
<evidence type="ECO:0000313" key="4">
    <source>
        <dbReference type="Proteomes" id="UP001257739"/>
    </source>
</evidence>
<keyword evidence="1 3" id="KW-0489">Methyltransferase</keyword>
<dbReference type="PIRSF" id="PIRSF004553">
    <property type="entry name" value="CHP00095"/>
    <property type="match status" value="1"/>
</dbReference>
<dbReference type="GO" id="GO:0052913">
    <property type="term" value="F:16S rRNA (guanine(966)-N(2))-methyltransferase activity"/>
    <property type="evidence" value="ECO:0007669"/>
    <property type="project" value="UniProtKB-EC"/>
</dbReference>
<organism evidence="3 4">
    <name type="scientific">Aeromicrobium panaciterrae</name>
    <dbReference type="NCBI Taxonomy" id="363861"/>
    <lineage>
        <taxon>Bacteria</taxon>
        <taxon>Bacillati</taxon>
        <taxon>Actinomycetota</taxon>
        <taxon>Actinomycetes</taxon>
        <taxon>Propionibacteriales</taxon>
        <taxon>Nocardioidaceae</taxon>
        <taxon>Aeromicrobium</taxon>
    </lineage>
</organism>
<comment type="caution">
    <text evidence="3">The sequence shown here is derived from an EMBL/GenBank/DDBJ whole genome shotgun (WGS) entry which is preliminary data.</text>
</comment>
<name>A0ABU1UQ68_9ACTN</name>
<keyword evidence="4" id="KW-1185">Reference proteome</keyword>
<dbReference type="PANTHER" id="PTHR43542:SF1">
    <property type="entry name" value="METHYLTRANSFERASE"/>
    <property type="match status" value="1"/>
</dbReference>
<dbReference type="InterPro" id="IPR002052">
    <property type="entry name" value="DNA_methylase_N6_adenine_CS"/>
</dbReference>
<dbReference type="PROSITE" id="PS00092">
    <property type="entry name" value="N6_MTASE"/>
    <property type="match status" value="1"/>
</dbReference>
<dbReference type="PANTHER" id="PTHR43542">
    <property type="entry name" value="METHYLTRANSFERASE"/>
    <property type="match status" value="1"/>
</dbReference>
<dbReference type="InterPro" id="IPR029063">
    <property type="entry name" value="SAM-dependent_MTases_sf"/>
</dbReference>
<accession>A0ABU1UQ68</accession>
<evidence type="ECO:0000256" key="2">
    <source>
        <dbReference type="ARBA" id="ARBA00022679"/>
    </source>
</evidence>
<reference evidence="3 4" key="1">
    <citation type="submission" date="2023-07" db="EMBL/GenBank/DDBJ databases">
        <title>Sorghum-associated microbial communities from plants grown in Nebraska, USA.</title>
        <authorList>
            <person name="Schachtman D."/>
        </authorList>
    </citation>
    <scope>NUCLEOTIDE SEQUENCE [LARGE SCALE GENOMIC DNA]</scope>
    <source>
        <strain evidence="3 4">BE248</strain>
    </source>
</reference>
<dbReference type="InterPro" id="IPR004398">
    <property type="entry name" value="RNA_MeTrfase_RsmD"/>
</dbReference>
<dbReference type="CDD" id="cd02440">
    <property type="entry name" value="AdoMet_MTases"/>
    <property type="match status" value="1"/>
</dbReference>
<gene>
    <name evidence="3" type="ORF">J2X11_002134</name>
</gene>
<dbReference type="SUPFAM" id="SSF53335">
    <property type="entry name" value="S-adenosyl-L-methionine-dependent methyltransferases"/>
    <property type="match status" value="1"/>
</dbReference>
<dbReference type="RefSeq" id="WP_309970661.1">
    <property type="nucleotide sequence ID" value="NZ_JAVDWH010000001.1"/>
</dbReference>
<keyword evidence="2 3" id="KW-0808">Transferase</keyword>
<protein>
    <submittedName>
        <fullName evidence="3">16S rRNA (Guanine966-N2)-methyltransferase</fullName>
        <ecNumber evidence="3">2.1.1.171</ecNumber>
    </submittedName>
</protein>
<sequence>MTRIIAGAYGGRQIKTPKGDGTRPTSDRVREALFSSLESELGGFDGLRVLDLFAGSGALGLESLSRGAIHATFVESDARAAAVVKQNIEALGAPGVVVRTTVERYLTTLPGEPFDLVFLDPPYAVTTDAVSEFVSSLTDVWTAPDALFVVERSTRDPFVWPEGVEGLRNKKYGETTLWYGR</sequence>
<evidence type="ECO:0000313" key="3">
    <source>
        <dbReference type="EMBL" id="MDR7087295.1"/>
    </source>
</evidence>
<dbReference type="Gene3D" id="3.40.50.150">
    <property type="entry name" value="Vaccinia Virus protein VP39"/>
    <property type="match status" value="1"/>
</dbReference>